<dbReference type="HAMAP" id="MF_00699">
    <property type="entry name" value="BriX"/>
    <property type="match status" value="1"/>
</dbReference>
<evidence type="ECO:0000256" key="1">
    <source>
        <dbReference type="ARBA" id="ARBA00022517"/>
    </source>
</evidence>
<gene>
    <name evidence="5" type="ORF">Pdsh_03570</name>
    <name evidence="4" type="ORF">Pyrde_1990</name>
</gene>
<dbReference type="RefSeq" id="WP_055410435.1">
    <property type="nucleotide sequence ID" value="NZ_CP013011.1"/>
</dbReference>
<dbReference type="AlphaFoldDB" id="A0A0N7JDF3"/>
<comment type="function">
    <text evidence="2">Probably involved in the biogenesis of the ribosome.</text>
</comment>
<reference evidence="5 7" key="2">
    <citation type="submission" date="2017-05" db="EMBL/GenBank/DDBJ databases">
        <title>The draft genome of the hyperthermophilic archaeon 'Pyrodictium delaneyi strain Hulk', an iron and nitrate reducer, reveals the capacity for sulfate reduction.</title>
        <authorList>
            <person name="Demey L.M."/>
            <person name="Miller C."/>
            <person name="Manzella M."/>
            <person name="Reguera G."/>
            <person name="Kashefi K."/>
        </authorList>
    </citation>
    <scope>NUCLEOTIDE SEQUENCE [LARGE SCALE GENOMIC DNA]</scope>
    <source>
        <strain evidence="5 7">Hulk</strain>
    </source>
</reference>
<dbReference type="InterPro" id="IPR023548">
    <property type="entry name" value="Brix_dom_Rbsml_bgen_prot"/>
</dbReference>
<dbReference type="SUPFAM" id="SSF52954">
    <property type="entry name" value="Class II aaRS ABD-related"/>
    <property type="match status" value="1"/>
</dbReference>
<dbReference type="Gene3D" id="3.40.50.10480">
    <property type="entry name" value="Probable brix-domain ribosomal biogenesis protein"/>
    <property type="match status" value="1"/>
</dbReference>
<dbReference type="EMBL" id="CP013011">
    <property type="protein sequence ID" value="ALL02033.1"/>
    <property type="molecule type" value="Genomic_DNA"/>
</dbReference>
<dbReference type="GO" id="GO:0019843">
    <property type="term" value="F:rRNA binding"/>
    <property type="evidence" value="ECO:0007669"/>
    <property type="project" value="InterPro"/>
</dbReference>
<dbReference type="EMBL" id="NCQP01000002">
    <property type="protein sequence ID" value="OWJ54807.1"/>
    <property type="molecule type" value="Genomic_DNA"/>
</dbReference>
<dbReference type="GeneID" id="26100329"/>
<dbReference type="Proteomes" id="UP000196694">
    <property type="component" value="Unassembled WGS sequence"/>
</dbReference>
<evidence type="ECO:0000259" key="3">
    <source>
        <dbReference type="PROSITE" id="PS50833"/>
    </source>
</evidence>
<sequence length="217" mass="23917">MKKVRIIVTTSHRPTQRVRSFVKDLVSVLPEAERLTRGKATFRDLYYEAVARGAQRVIIVSVWKGNPGTLSVYEPLEPPEMELRLMTRMILEGVRLSRETPGAQRAYGARSLGIYVSPAAGEDLHRLADVLARSMLAGIAVDYEEALSRFDVVAVVNRGRSSLAEIEFRCSTGRVCGPLLRLASVVDYDTGLRLYRAKGPLREASPSPSKGSGDRGT</sequence>
<accession>A0A0N7JDF3</accession>
<proteinExistence type="inferred from homology"/>
<dbReference type="SMART" id="SM00879">
    <property type="entry name" value="Brix"/>
    <property type="match status" value="1"/>
</dbReference>
<evidence type="ECO:0000313" key="5">
    <source>
        <dbReference type="EMBL" id="OWJ54807.1"/>
    </source>
</evidence>
<dbReference type="PROSITE" id="PS50833">
    <property type="entry name" value="BRIX"/>
    <property type="match status" value="1"/>
</dbReference>
<keyword evidence="1 2" id="KW-0690">Ribosome biogenesis</keyword>
<dbReference type="KEGG" id="pdl:Pyrde_1990"/>
<keyword evidence="7" id="KW-1185">Reference proteome</keyword>
<name>A0A0N7JDF3_9CREN</name>
<organism evidence="4 6">
    <name type="scientific">Pyrodictium delaneyi</name>
    <dbReference type="NCBI Taxonomy" id="1273541"/>
    <lineage>
        <taxon>Archaea</taxon>
        <taxon>Thermoproteota</taxon>
        <taxon>Thermoprotei</taxon>
        <taxon>Desulfurococcales</taxon>
        <taxon>Pyrodictiaceae</taxon>
        <taxon>Pyrodictium</taxon>
    </lineage>
</organism>
<evidence type="ECO:0000313" key="6">
    <source>
        <dbReference type="Proteomes" id="UP000058613"/>
    </source>
</evidence>
<dbReference type="OrthoDB" id="117530at2157"/>
<evidence type="ECO:0000313" key="4">
    <source>
        <dbReference type="EMBL" id="ALL02033.1"/>
    </source>
</evidence>
<evidence type="ECO:0000313" key="7">
    <source>
        <dbReference type="Proteomes" id="UP000196694"/>
    </source>
</evidence>
<dbReference type="Proteomes" id="UP000058613">
    <property type="component" value="Chromosome"/>
</dbReference>
<feature type="domain" description="Brix" evidence="3">
    <location>
        <begin position="4"/>
        <end position="217"/>
    </location>
</feature>
<dbReference type="InterPro" id="IPR007109">
    <property type="entry name" value="Brix"/>
</dbReference>
<protein>
    <recommendedName>
        <fullName evidence="2">Probable Brix domain-containing ribosomal biogenesis protein</fullName>
    </recommendedName>
</protein>
<dbReference type="STRING" id="1273541.Pyrde_1990"/>
<dbReference type="GO" id="GO:0006364">
    <property type="term" value="P:rRNA processing"/>
    <property type="evidence" value="ECO:0007669"/>
    <property type="project" value="InterPro"/>
</dbReference>
<evidence type="ECO:0000256" key="2">
    <source>
        <dbReference type="HAMAP-Rule" id="MF_00699"/>
    </source>
</evidence>
<reference evidence="4 6" key="1">
    <citation type="submission" date="2015-10" db="EMBL/GenBank/DDBJ databases">
        <title>Complete genome sequence of hyperthermophilic archaeon Pyrodictium delaneyi Su06.</title>
        <authorList>
            <person name="Jung J.-H."/>
            <person name="Lin J."/>
            <person name="Holden J.F."/>
            <person name="Park C.-S."/>
        </authorList>
    </citation>
    <scope>NUCLEOTIDE SEQUENCE [LARGE SCALE GENOMIC DNA]</scope>
    <source>
        <strain evidence="4 6">Su06</strain>
    </source>
</reference>